<dbReference type="Gene3D" id="3.80.10.10">
    <property type="entry name" value="Ribonuclease Inhibitor"/>
    <property type="match status" value="2"/>
</dbReference>
<dbReference type="Pfam" id="PF00560">
    <property type="entry name" value="LRR_1"/>
    <property type="match status" value="10"/>
</dbReference>
<evidence type="ECO:0000313" key="14">
    <source>
        <dbReference type="Proteomes" id="UP000594261"/>
    </source>
</evidence>
<dbReference type="InterPro" id="IPR046956">
    <property type="entry name" value="RLP23-like"/>
</dbReference>
<dbReference type="FunFam" id="3.80.10.10:FF:000649">
    <property type="entry name" value="Leucine Rich Repeat family protein"/>
    <property type="match status" value="1"/>
</dbReference>
<evidence type="ECO:0000256" key="7">
    <source>
        <dbReference type="ARBA" id="ARBA00022737"/>
    </source>
</evidence>
<evidence type="ECO:0000256" key="2">
    <source>
        <dbReference type="ARBA" id="ARBA00009592"/>
    </source>
</evidence>
<dbReference type="FunFam" id="3.80.10.10:FF:000213">
    <property type="entry name" value="Tyrosine-sulfated glycopeptide receptor 1"/>
    <property type="match status" value="1"/>
</dbReference>
<dbReference type="SMART" id="SM00369">
    <property type="entry name" value="LRR_TYP"/>
    <property type="match status" value="4"/>
</dbReference>
<name>A0A7N2M9N0_QUELO</name>
<keyword evidence="6" id="KW-0732">Signal</keyword>
<dbReference type="SUPFAM" id="SSF52058">
    <property type="entry name" value="L domain-like"/>
    <property type="match status" value="2"/>
</dbReference>
<evidence type="ECO:0000256" key="5">
    <source>
        <dbReference type="ARBA" id="ARBA00022692"/>
    </source>
</evidence>
<evidence type="ECO:0000256" key="12">
    <source>
        <dbReference type="SAM" id="Phobius"/>
    </source>
</evidence>
<evidence type="ECO:0000256" key="11">
    <source>
        <dbReference type="ARBA" id="ARBA00023180"/>
    </source>
</evidence>
<keyword evidence="5 12" id="KW-0812">Transmembrane</keyword>
<evidence type="ECO:0000256" key="3">
    <source>
        <dbReference type="ARBA" id="ARBA00022475"/>
    </source>
</evidence>
<comment type="subcellular location">
    <subcellularLocation>
        <location evidence="1">Cell membrane</location>
        <topology evidence="1">Single-pass type I membrane protein</topology>
    </subcellularLocation>
</comment>
<feature type="transmembrane region" description="Helical" evidence="12">
    <location>
        <begin position="502"/>
        <end position="523"/>
    </location>
</feature>
<dbReference type="AlphaFoldDB" id="A0A7N2M9N0"/>
<proteinExistence type="inferred from homology"/>
<reference evidence="13" key="2">
    <citation type="submission" date="2021-01" db="UniProtKB">
        <authorList>
            <consortium name="EnsemblPlants"/>
        </authorList>
    </citation>
    <scope>IDENTIFICATION</scope>
</reference>
<evidence type="ECO:0000313" key="13">
    <source>
        <dbReference type="EnsemblPlants" id="QL08p013118:mrna"/>
    </source>
</evidence>
<dbReference type="InterPro" id="IPR001611">
    <property type="entry name" value="Leu-rich_rpt"/>
</dbReference>
<dbReference type="InParanoid" id="A0A7N2M9N0"/>
<evidence type="ECO:0000256" key="4">
    <source>
        <dbReference type="ARBA" id="ARBA00022614"/>
    </source>
</evidence>
<dbReference type="InterPro" id="IPR003591">
    <property type="entry name" value="Leu-rich_rpt_typical-subtyp"/>
</dbReference>
<accession>A0A7N2M9N0</accession>
<keyword evidence="9 12" id="KW-0472">Membrane</keyword>
<comment type="similarity">
    <text evidence="2">Belongs to the RLP family.</text>
</comment>
<dbReference type="FunFam" id="3.80.10.10:FF:001347">
    <property type="entry name" value="LRR receptor-like serine/threonine-protein kinase GSO2"/>
    <property type="match status" value="1"/>
</dbReference>
<dbReference type="EnsemblPlants" id="QL08p013118:mrna">
    <property type="protein sequence ID" value="QL08p013118:mrna"/>
    <property type="gene ID" value="QL08p013118"/>
</dbReference>
<keyword evidence="8 12" id="KW-1133">Transmembrane helix</keyword>
<dbReference type="GO" id="GO:0005886">
    <property type="term" value="C:plasma membrane"/>
    <property type="evidence" value="ECO:0007669"/>
    <property type="project" value="UniProtKB-SubCell"/>
</dbReference>
<organism evidence="13 14">
    <name type="scientific">Quercus lobata</name>
    <name type="common">Valley oak</name>
    <dbReference type="NCBI Taxonomy" id="97700"/>
    <lineage>
        <taxon>Eukaryota</taxon>
        <taxon>Viridiplantae</taxon>
        <taxon>Streptophyta</taxon>
        <taxon>Embryophyta</taxon>
        <taxon>Tracheophyta</taxon>
        <taxon>Spermatophyta</taxon>
        <taxon>Magnoliopsida</taxon>
        <taxon>eudicotyledons</taxon>
        <taxon>Gunneridae</taxon>
        <taxon>Pentapetalae</taxon>
        <taxon>rosids</taxon>
        <taxon>fabids</taxon>
        <taxon>Fagales</taxon>
        <taxon>Fagaceae</taxon>
        <taxon>Quercus</taxon>
    </lineage>
</organism>
<evidence type="ECO:0000256" key="9">
    <source>
        <dbReference type="ARBA" id="ARBA00023136"/>
    </source>
</evidence>
<dbReference type="InterPro" id="IPR032675">
    <property type="entry name" value="LRR_dom_sf"/>
</dbReference>
<dbReference type="PANTHER" id="PTHR48063:SF98">
    <property type="entry name" value="LRR RECEPTOR-LIKE SERINE_THREONINE-PROTEIN KINASE FLS2"/>
    <property type="match status" value="1"/>
</dbReference>
<dbReference type="Proteomes" id="UP000594261">
    <property type="component" value="Chromosome 8"/>
</dbReference>
<dbReference type="OMA" id="INCTENK"/>
<keyword evidence="14" id="KW-1185">Reference proteome</keyword>
<dbReference type="PRINTS" id="PR00019">
    <property type="entry name" value="LEURICHRPT"/>
</dbReference>
<dbReference type="Gramene" id="QL08p013118:mrna">
    <property type="protein sequence ID" value="QL08p013118:mrna"/>
    <property type="gene ID" value="QL08p013118"/>
</dbReference>
<evidence type="ECO:0000256" key="10">
    <source>
        <dbReference type="ARBA" id="ARBA00023170"/>
    </source>
</evidence>
<evidence type="ECO:0000256" key="1">
    <source>
        <dbReference type="ARBA" id="ARBA00004251"/>
    </source>
</evidence>
<keyword evidence="10" id="KW-0675">Receptor</keyword>
<protein>
    <submittedName>
        <fullName evidence="13">Uncharacterized protein</fullName>
    </submittedName>
</protein>
<keyword evidence="3" id="KW-1003">Cell membrane</keyword>
<evidence type="ECO:0000256" key="8">
    <source>
        <dbReference type="ARBA" id="ARBA00022989"/>
    </source>
</evidence>
<evidence type="ECO:0000256" key="6">
    <source>
        <dbReference type="ARBA" id="ARBA00022729"/>
    </source>
</evidence>
<dbReference type="PANTHER" id="PTHR48063">
    <property type="entry name" value="LRR RECEPTOR-LIKE KINASE"/>
    <property type="match status" value="1"/>
</dbReference>
<reference evidence="13 14" key="1">
    <citation type="journal article" date="2016" name="G3 (Bethesda)">
        <title>First Draft Assembly and Annotation of the Genome of a California Endemic Oak Quercus lobata Nee (Fagaceae).</title>
        <authorList>
            <person name="Sork V.L."/>
            <person name="Fitz-Gibbon S.T."/>
            <person name="Puiu D."/>
            <person name="Crepeau M."/>
            <person name="Gugger P.F."/>
            <person name="Sherman R."/>
            <person name="Stevens K."/>
            <person name="Langley C.H."/>
            <person name="Pellegrini M."/>
            <person name="Salzberg S.L."/>
        </authorList>
    </citation>
    <scope>NUCLEOTIDE SEQUENCE [LARGE SCALE GENOMIC DNA]</scope>
    <source>
        <strain evidence="13 14">cv. SW786</strain>
    </source>
</reference>
<keyword evidence="11" id="KW-0325">Glycoprotein</keyword>
<keyword evidence="4" id="KW-0433">Leucine-rich repeat</keyword>
<keyword evidence="7" id="KW-0677">Repeat</keyword>
<dbReference type="EMBL" id="LRBV02000008">
    <property type="status" value="NOT_ANNOTATED_CDS"/>
    <property type="molecule type" value="Genomic_DNA"/>
</dbReference>
<sequence length="564" mass="62912">MSACQLDNISPSYGYANLTSLTALDLSYNKFSCELPNWLFNLSNVLHLDLSVSKFTGLLPESLGNLIYLEFVDLSNNSFSGPIPATLGNLSSLTFLDLEKNQLNGTLPESIWQLPNLMASSVASNYLSGVVSEVNFSRLSRLKLLDMAANAFIIDVNSHWIPPFQLQMISIGSCKLGPKLPAWLQTQKSLKYIDISKAGLVDAAPDWFWNFAACVKCIKLSNNAISGDLSNVLLNSSFIDLSSNHFRGQLPLISPHITMYNVANNSFSGPISPSICSVVNIENKLEVMDLSRNNLSGDLPDCWRHWQSLLHLNLGSNILSGKIPNSLDNWHNDEYGSLDYDYGLYLENLMLMTKGRESEYTKNLEYLRAIDLSSNNLSRSIPTEIFLLAKLQSLNLSQNHLIGKISKDIGSMKSLESLDLSRNHLFGEIPSSMSNLSFLSYLNLSYNHFSGAIPLSTQLQSFDALSYIGNPQLCGDPFPKTCVSLNGTPVGKNDDDYGNSSFYMGMGVGFAIGFWVVCGVLFFNRTWRHVYFRFLDDMKDWVYVTTVLKGNRFLQNLRSCNFCK</sequence>